<evidence type="ECO:0000256" key="4">
    <source>
        <dbReference type="SAM" id="MobiDB-lite"/>
    </source>
</evidence>
<comment type="caution">
    <text evidence="5">The sequence shown here is derived from an EMBL/GenBank/DDBJ whole genome shotgun (WGS) entry which is preliminary data.</text>
</comment>
<keyword evidence="2" id="KW-0677">Repeat</keyword>
<dbReference type="InterPro" id="IPR033010">
    <property type="entry name" value="Cdc20/Fizzy"/>
</dbReference>
<dbReference type="AlphaFoldDB" id="A0A8H6FL35"/>
<dbReference type="InterPro" id="IPR036322">
    <property type="entry name" value="WD40_repeat_dom_sf"/>
</dbReference>
<proteinExistence type="predicted"/>
<dbReference type="PANTHER" id="PTHR19918:SF5">
    <property type="entry name" value="MEIOSIS-SPECIFIC APC_C ACTIVATOR PROTEIN AMA1"/>
    <property type="match status" value="1"/>
</dbReference>
<dbReference type="GO" id="GO:1990757">
    <property type="term" value="F:ubiquitin ligase activator activity"/>
    <property type="evidence" value="ECO:0007669"/>
    <property type="project" value="TreeGrafter"/>
</dbReference>
<gene>
    <name evidence="5" type="ORF">HO133_004831</name>
</gene>
<protein>
    <recommendedName>
        <fullName evidence="7">WD40 repeat-like protein</fullName>
    </recommendedName>
</protein>
<dbReference type="PROSITE" id="PS50082">
    <property type="entry name" value="WD_REPEATS_2"/>
    <property type="match status" value="1"/>
</dbReference>
<reference evidence="5 6" key="1">
    <citation type="journal article" date="2020" name="Genomics">
        <title>Complete, high-quality genomes from long-read metagenomic sequencing of two wolf lichen thalli reveals enigmatic genome architecture.</title>
        <authorList>
            <person name="McKenzie S.K."/>
            <person name="Walston R.F."/>
            <person name="Allen J.L."/>
        </authorList>
    </citation>
    <scope>NUCLEOTIDE SEQUENCE [LARGE SCALE GENOMIC DNA]</scope>
    <source>
        <strain evidence="5">WasteWater1</strain>
    </source>
</reference>
<evidence type="ECO:0000313" key="5">
    <source>
        <dbReference type="EMBL" id="KAF6230487.1"/>
    </source>
</evidence>
<dbReference type="InterPro" id="IPR015943">
    <property type="entry name" value="WD40/YVTN_repeat-like_dom_sf"/>
</dbReference>
<feature type="compositionally biased region" description="Polar residues" evidence="4">
    <location>
        <begin position="68"/>
        <end position="77"/>
    </location>
</feature>
<dbReference type="SMART" id="SM00320">
    <property type="entry name" value="WD40"/>
    <property type="match status" value="4"/>
</dbReference>
<feature type="region of interest" description="Disordered" evidence="4">
    <location>
        <begin position="42"/>
        <end position="92"/>
    </location>
</feature>
<dbReference type="InterPro" id="IPR001680">
    <property type="entry name" value="WD40_rpt"/>
</dbReference>
<dbReference type="EMBL" id="JACCJB010000002">
    <property type="protein sequence ID" value="KAF6230487.1"/>
    <property type="molecule type" value="Genomic_DNA"/>
</dbReference>
<dbReference type="Gene3D" id="2.130.10.10">
    <property type="entry name" value="YVTN repeat-like/Quinoprotein amine dehydrogenase"/>
    <property type="match status" value="2"/>
</dbReference>
<feature type="compositionally biased region" description="Low complexity" evidence="4">
    <location>
        <begin position="152"/>
        <end position="161"/>
    </location>
</feature>
<keyword evidence="1 3" id="KW-0853">WD repeat</keyword>
<evidence type="ECO:0000256" key="2">
    <source>
        <dbReference type="ARBA" id="ARBA00022737"/>
    </source>
</evidence>
<accession>A0A8H6FL35</accession>
<name>A0A8H6FL35_9LECA</name>
<dbReference type="GeneID" id="59333237"/>
<dbReference type="GO" id="GO:0005680">
    <property type="term" value="C:anaphase-promoting complex"/>
    <property type="evidence" value="ECO:0007669"/>
    <property type="project" value="TreeGrafter"/>
</dbReference>
<feature type="compositionally biased region" description="Basic residues" evidence="4">
    <location>
        <begin position="50"/>
        <end position="60"/>
    </location>
</feature>
<organism evidence="5 6">
    <name type="scientific">Letharia lupina</name>
    <dbReference type="NCBI Taxonomy" id="560253"/>
    <lineage>
        <taxon>Eukaryota</taxon>
        <taxon>Fungi</taxon>
        <taxon>Dikarya</taxon>
        <taxon>Ascomycota</taxon>
        <taxon>Pezizomycotina</taxon>
        <taxon>Lecanoromycetes</taxon>
        <taxon>OSLEUM clade</taxon>
        <taxon>Lecanoromycetidae</taxon>
        <taxon>Lecanorales</taxon>
        <taxon>Lecanorineae</taxon>
        <taxon>Parmeliaceae</taxon>
        <taxon>Letharia</taxon>
    </lineage>
</organism>
<dbReference type="PANTHER" id="PTHR19918">
    <property type="entry name" value="CELL DIVISION CYCLE 20 CDC20 FIZZY -RELATED"/>
    <property type="match status" value="1"/>
</dbReference>
<evidence type="ECO:0000313" key="6">
    <source>
        <dbReference type="Proteomes" id="UP000593566"/>
    </source>
</evidence>
<dbReference type="Proteomes" id="UP000593566">
    <property type="component" value="Unassembled WGS sequence"/>
</dbReference>
<dbReference type="GO" id="GO:0010997">
    <property type="term" value="F:anaphase-promoting complex binding"/>
    <property type="evidence" value="ECO:0007669"/>
    <property type="project" value="InterPro"/>
</dbReference>
<dbReference type="GO" id="GO:1905786">
    <property type="term" value="P:positive regulation of anaphase-promoting complex-dependent catabolic process"/>
    <property type="evidence" value="ECO:0007669"/>
    <property type="project" value="TreeGrafter"/>
</dbReference>
<evidence type="ECO:0008006" key="7">
    <source>
        <dbReference type="Google" id="ProtNLM"/>
    </source>
</evidence>
<dbReference type="Pfam" id="PF00400">
    <property type="entry name" value="WD40"/>
    <property type="match status" value="1"/>
</dbReference>
<keyword evidence="6" id="KW-1185">Reference proteome</keyword>
<sequence length="858" mass="93529">MPRIISASVDDNLYSADLLCASEVRFTRLSHAASALELRGSRQPKYATARPRKCKGRRSLRGAASLALSETSNKTCKSSSESDRSGSTDNSPSLYASEYYGSCVPNPADGLSDGGGSYPSPPASEDDFPGTPSIESRTSEDVDPSPFPLTPVPLLTSSPTLATYDEGPRTPRGRGISATAGYRTPSISPDRYISNRNTPQDASKTFRLSKLPHQLSNVEKLLRHPSATPDPFSPLSVRRVREARINASANVDPRVVQSRPRTIGTTNVQHPPQDPLAIQNRQASAGAVWNIGGGSEGTPLGPVRGISDGRGGFISSGSNAPMFTSHFFDDDTLDQDNSQLESRLAVALGIDLTRRILDISRSPVQARSISTGSIGTKRKYPYLEPRTRWMNDQWIKEGSQSLLDAPNLRDDYYCTVLAYCHTARTLAVGLGNRVFLWSETFGVRYPPEDPDTRESTYVTSLAFSSTEGGHSILAIGRNTGHISLWSLADPENIRFQSRQPCAIACVSFKPVTTRRPSERFGCMMATEELLVGDEVGNVYYYSVEWMSKQQVDIHGWTGAMTLMAKISVHSQQLCGLAWSPDGDYFATGANDNVCCLFEVKDVLAPPEPPQVSSNYFRSPLQTIIGGFGFPNFVARTQTPSEVMGVLANGVHVQRTRIIPGQNGSLLIGEGRQKHRWVHSAAIKAIAFCPWQRGLIATGGGSNDRAIHFYHTFSGACLATINCYAQITSLIWSTTRREIAATFGYAQPDHPYRVAVFSWPECQQVIAIPWASDMRALYAIPYPGGPGETNCDTSMGEAWYSRTKDEGCILVACSDESVKFHEVWSGPRKSTGVHMGLLGGSDILEGLEGIEKEGNEVIR</sequence>
<dbReference type="RefSeq" id="XP_037157744.1">
    <property type="nucleotide sequence ID" value="XM_037295743.1"/>
</dbReference>
<feature type="repeat" description="WD" evidence="3">
    <location>
        <begin position="566"/>
        <end position="600"/>
    </location>
</feature>
<evidence type="ECO:0000256" key="1">
    <source>
        <dbReference type="ARBA" id="ARBA00022574"/>
    </source>
</evidence>
<dbReference type="SUPFAM" id="SSF50978">
    <property type="entry name" value="WD40 repeat-like"/>
    <property type="match status" value="1"/>
</dbReference>
<dbReference type="GO" id="GO:0031145">
    <property type="term" value="P:anaphase-promoting complex-dependent catabolic process"/>
    <property type="evidence" value="ECO:0007669"/>
    <property type="project" value="TreeGrafter"/>
</dbReference>
<evidence type="ECO:0000256" key="3">
    <source>
        <dbReference type="PROSITE-ProRule" id="PRU00221"/>
    </source>
</evidence>
<feature type="region of interest" description="Disordered" evidence="4">
    <location>
        <begin position="105"/>
        <end position="199"/>
    </location>
</feature>